<keyword evidence="1" id="KW-0812">Transmembrane</keyword>
<gene>
    <name evidence="2" type="ORF">A3H78_00515</name>
</gene>
<comment type="caution">
    <text evidence="2">The sequence shown here is derived from an EMBL/GenBank/DDBJ whole genome shotgun (WGS) entry which is preliminary data.</text>
</comment>
<name>A0A1F7JH62_9BACT</name>
<feature type="transmembrane region" description="Helical" evidence="1">
    <location>
        <begin position="12"/>
        <end position="33"/>
    </location>
</feature>
<evidence type="ECO:0000313" key="2">
    <source>
        <dbReference type="EMBL" id="OGK54944.1"/>
    </source>
</evidence>
<proteinExistence type="predicted"/>
<accession>A0A1F7JH62</accession>
<evidence type="ECO:0008006" key="4">
    <source>
        <dbReference type="Google" id="ProtNLM"/>
    </source>
</evidence>
<feature type="transmembrane region" description="Helical" evidence="1">
    <location>
        <begin position="53"/>
        <end position="72"/>
    </location>
</feature>
<reference evidence="2 3" key="1">
    <citation type="journal article" date="2016" name="Nat. Commun.">
        <title>Thousands of microbial genomes shed light on interconnected biogeochemical processes in an aquifer system.</title>
        <authorList>
            <person name="Anantharaman K."/>
            <person name="Brown C.T."/>
            <person name="Hug L.A."/>
            <person name="Sharon I."/>
            <person name="Castelle C.J."/>
            <person name="Probst A.J."/>
            <person name="Thomas B.C."/>
            <person name="Singh A."/>
            <person name="Wilkins M.J."/>
            <person name="Karaoz U."/>
            <person name="Brodie E.L."/>
            <person name="Williams K.H."/>
            <person name="Hubbard S.S."/>
            <person name="Banfield J.F."/>
        </authorList>
    </citation>
    <scope>NUCLEOTIDE SEQUENCE [LARGE SCALE GENOMIC DNA]</scope>
</reference>
<dbReference type="AlphaFoldDB" id="A0A1F7JH62"/>
<evidence type="ECO:0000256" key="1">
    <source>
        <dbReference type="SAM" id="Phobius"/>
    </source>
</evidence>
<keyword evidence="1" id="KW-0472">Membrane</keyword>
<feature type="transmembrane region" description="Helical" evidence="1">
    <location>
        <begin position="146"/>
        <end position="168"/>
    </location>
</feature>
<dbReference type="EMBL" id="MGAV01000012">
    <property type="protein sequence ID" value="OGK54944.1"/>
    <property type="molecule type" value="Genomic_DNA"/>
</dbReference>
<feature type="transmembrane region" description="Helical" evidence="1">
    <location>
        <begin position="188"/>
        <end position="208"/>
    </location>
</feature>
<sequence length="228" mass="25424">MKNKLNIFQKIYLIGIFSIVGFILSQIVFTKLVGSNVSFTLFDFFAPTSGAFLGGYLGIATVLIVNVVNFVIKGAVLSPATFGRLITNLFGVWYFSIALKKKTNYILAIPILAILLFWLNPVGREVWYYALFWTIPIMVHFKRNNLFLKSLGATFTAHAVGGALWIWTMGLPAGVWRSLIPLTAVERLSFALGISASYLIVSHVLQFLKARNLLPLGIQLTKQKQIFS</sequence>
<evidence type="ECO:0000313" key="3">
    <source>
        <dbReference type="Proteomes" id="UP000177418"/>
    </source>
</evidence>
<keyword evidence="1" id="KW-1133">Transmembrane helix</keyword>
<protein>
    <recommendedName>
        <fullName evidence="4">ECF transporter S component</fullName>
    </recommendedName>
</protein>
<organism evidence="2 3">
    <name type="scientific">Candidatus Roizmanbacteria bacterium RIFCSPLOWO2_02_FULL_36_11</name>
    <dbReference type="NCBI Taxonomy" id="1802071"/>
    <lineage>
        <taxon>Bacteria</taxon>
        <taxon>Candidatus Roizmaniibacteriota</taxon>
    </lineage>
</organism>
<dbReference type="Proteomes" id="UP000177418">
    <property type="component" value="Unassembled WGS sequence"/>
</dbReference>